<feature type="domain" description="SNF2 N-terminal" evidence="3">
    <location>
        <begin position="20"/>
        <end position="233"/>
    </location>
</feature>
<gene>
    <name evidence="4" type="ORF">HanXRQr2_Chr01g0040251</name>
</gene>
<dbReference type="Pfam" id="PF00176">
    <property type="entry name" value="SNF2-rel_dom"/>
    <property type="match status" value="1"/>
</dbReference>
<keyword evidence="5" id="KW-1185">Reference proteome</keyword>
<protein>
    <submittedName>
        <fullName evidence="4">DNA helicase chromatin remodeling SNF2 family</fullName>
        <ecNumber evidence="4">3.6.4.12</ecNumber>
    </submittedName>
</protein>
<name>A0A9K3JZG6_HELAN</name>
<comment type="caution">
    <text evidence="4">The sequence shown here is derived from an EMBL/GenBank/DDBJ whole genome shotgun (WGS) entry which is preliminary data.</text>
</comment>
<keyword evidence="4" id="KW-0547">Nucleotide-binding</keyword>
<sequence>MLQDWLAKVVSFVSSLLDDIKKPILIIASSSAVSLWEIEFSKWSKSVKVVTYKGTKDIQSAIKDLDCQVLLSSPDAIFEDMDMFIHIKWELLVLDECQRAVFSTHFTKFQMLMADMKLLTVTGESVDTLQSYRNILSLVDCKNEKIHIDADMKTNDDINTLKEKLSPFIAFECMFSTPEFDEYWVPVHLSSTQIEQYCSILVSNLDALTSSSRKSPLHNVITQIQKCCDHPYLADPTLRNSSKPSSVDDPLAAEINISGKLQVLDKLLLEIKRCGLRTLVLFQVTKFLNMLHMRLSPRTNTNKTLLVFIC</sequence>
<evidence type="ECO:0000256" key="1">
    <source>
        <dbReference type="ARBA" id="ARBA00004123"/>
    </source>
</evidence>
<reference evidence="4" key="2">
    <citation type="submission" date="2020-06" db="EMBL/GenBank/DDBJ databases">
        <title>Helianthus annuus Genome sequencing and assembly Release 2.</title>
        <authorList>
            <person name="Gouzy J."/>
            <person name="Langlade N."/>
            <person name="Munos S."/>
        </authorList>
    </citation>
    <scope>NUCLEOTIDE SEQUENCE</scope>
    <source>
        <tissue evidence="4">Leaves</tissue>
    </source>
</reference>
<dbReference type="Gene3D" id="3.40.50.300">
    <property type="entry name" value="P-loop containing nucleotide triphosphate hydrolases"/>
    <property type="match status" value="1"/>
</dbReference>
<dbReference type="InterPro" id="IPR038718">
    <property type="entry name" value="SNF2-like_sf"/>
</dbReference>
<keyword evidence="2" id="KW-0539">Nucleus</keyword>
<evidence type="ECO:0000256" key="2">
    <source>
        <dbReference type="ARBA" id="ARBA00023242"/>
    </source>
</evidence>
<dbReference type="SUPFAM" id="SSF52540">
    <property type="entry name" value="P-loop containing nucleoside triphosphate hydrolases"/>
    <property type="match status" value="2"/>
</dbReference>
<proteinExistence type="predicted"/>
<accession>A0A9K3JZG6</accession>
<dbReference type="PANTHER" id="PTHR45623:SF46">
    <property type="entry name" value="SNF2-RELATED DOMAIN, P-LOOP CONTAINING NUCLEOSIDE TRIPHOSPHATE HYDROLASE-RELATED"/>
    <property type="match status" value="1"/>
</dbReference>
<dbReference type="AlphaFoldDB" id="A0A9K3JZG6"/>
<dbReference type="InterPro" id="IPR027417">
    <property type="entry name" value="P-loop_NTPase"/>
</dbReference>
<organism evidence="4 5">
    <name type="scientific">Helianthus annuus</name>
    <name type="common">Common sunflower</name>
    <dbReference type="NCBI Taxonomy" id="4232"/>
    <lineage>
        <taxon>Eukaryota</taxon>
        <taxon>Viridiplantae</taxon>
        <taxon>Streptophyta</taxon>
        <taxon>Embryophyta</taxon>
        <taxon>Tracheophyta</taxon>
        <taxon>Spermatophyta</taxon>
        <taxon>Magnoliopsida</taxon>
        <taxon>eudicotyledons</taxon>
        <taxon>Gunneridae</taxon>
        <taxon>Pentapetalae</taxon>
        <taxon>asterids</taxon>
        <taxon>campanulids</taxon>
        <taxon>Asterales</taxon>
        <taxon>Asteraceae</taxon>
        <taxon>Asteroideae</taxon>
        <taxon>Heliantheae alliance</taxon>
        <taxon>Heliantheae</taxon>
        <taxon>Helianthus</taxon>
    </lineage>
</organism>
<dbReference type="GO" id="GO:0005634">
    <property type="term" value="C:nucleus"/>
    <property type="evidence" value="ECO:0007669"/>
    <property type="project" value="UniProtKB-SubCell"/>
</dbReference>
<dbReference type="Proteomes" id="UP000215914">
    <property type="component" value="Unassembled WGS sequence"/>
</dbReference>
<dbReference type="PANTHER" id="PTHR45623">
    <property type="entry name" value="CHROMODOMAIN-HELICASE-DNA-BINDING PROTEIN 3-RELATED-RELATED"/>
    <property type="match status" value="1"/>
</dbReference>
<dbReference type="EMBL" id="MNCJ02000316">
    <property type="protein sequence ID" value="KAF5823615.1"/>
    <property type="molecule type" value="Genomic_DNA"/>
</dbReference>
<dbReference type="Gramene" id="mRNA:HanXRQr2_Chr01g0040251">
    <property type="protein sequence ID" value="mRNA:HanXRQr2_Chr01g0040251"/>
    <property type="gene ID" value="HanXRQr2_Chr01g0040251"/>
</dbReference>
<keyword evidence="4" id="KW-0378">Hydrolase</keyword>
<dbReference type="EC" id="3.6.4.12" evidence="4"/>
<reference evidence="4" key="1">
    <citation type="journal article" date="2017" name="Nature">
        <title>The sunflower genome provides insights into oil metabolism, flowering and Asterid evolution.</title>
        <authorList>
            <person name="Badouin H."/>
            <person name="Gouzy J."/>
            <person name="Grassa C.J."/>
            <person name="Murat F."/>
            <person name="Staton S.E."/>
            <person name="Cottret L."/>
            <person name="Lelandais-Briere C."/>
            <person name="Owens G.L."/>
            <person name="Carrere S."/>
            <person name="Mayjonade B."/>
            <person name="Legrand L."/>
            <person name="Gill N."/>
            <person name="Kane N.C."/>
            <person name="Bowers J.E."/>
            <person name="Hubner S."/>
            <person name="Bellec A."/>
            <person name="Berard A."/>
            <person name="Berges H."/>
            <person name="Blanchet N."/>
            <person name="Boniface M.C."/>
            <person name="Brunel D."/>
            <person name="Catrice O."/>
            <person name="Chaidir N."/>
            <person name="Claudel C."/>
            <person name="Donnadieu C."/>
            <person name="Faraut T."/>
            <person name="Fievet G."/>
            <person name="Helmstetter N."/>
            <person name="King M."/>
            <person name="Knapp S.J."/>
            <person name="Lai Z."/>
            <person name="Le Paslier M.C."/>
            <person name="Lippi Y."/>
            <person name="Lorenzon L."/>
            <person name="Mandel J.R."/>
            <person name="Marage G."/>
            <person name="Marchand G."/>
            <person name="Marquand E."/>
            <person name="Bret-Mestries E."/>
            <person name="Morien E."/>
            <person name="Nambeesan S."/>
            <person name="Nguyen T."/>
            <person name="Pegot-Espagnet P."/>
            <person name="Pouilly N."/>
            <person name="Raftis F."/>
            <person name="Sallet E."/>
            <person name="Schiex T."/>
            <person name="Thomas J."/>
            <person name="Vandecasteele C."/>
            <person name="Vares D."/>
            <person name="Vear F."/>
            <person name="Vautrin S."/>
            <person name="Crespi M."/>
            <person name="Mangin B."/>
            <person name="Burke J.M."/>
            <person name="Salse J."/>
            <person name="Munos S."/>
            <person name="Vincourt P."/>
            <person name="Rieseberg L.H."/>
            <person name="Langlade N.B."/>
        </authorList>
    </citation>
    <scope>NUCLEOTIDE SEQUENCE</scope>
    <source>
        <tissue evidence="4">Leaves</tissue>
    </source>
</reference>
<evidence type="ECO:0000313" key="4">
    <source>
        <dbReference type="EMBL" id="KAF5823615.1"/>
    </source>
</evidence>
<dbReference type="GO" id="GO:0005524">
    <property type="term" value="F:ATP binding"/>
    <property type="evidence" value="ECO:0007669"/>
    <property type="project" value="InterPro"/>
</dbReference>
<evidence type="ECO:0000259" key="3">
    <source>
        <dbReference type="Pfam" id="PF00176"/>
    </source>
</evidence>
<dbReference type="InterPro" id="IPR000330">
    <property type="entry name" value="SNF2_N"/>
</dbReference>
<keyword evidence="4" id="KW-0347">Helicase</keyword>
<dbReference type="Gene3D" id="3.40.50.10810">
    <property type="entry name" value="Tandem AAA-ATPase domain"/>
    <property type="match status" value="1"/>
</dbReference>
<comment type="subcellular location">
    <subcellularLocation>
        <location evidence="1">Nucleus</location>
    </subcellularLocation>
</comment>
<dbReference type="GO" id="GO:0003678">
    <property type="term" value="F:DNA helicase activity"/>
    <property type="evidence" value="ECO:0007669"/>
    <property type="project" value="UniProtKB-EC"/>
</dbReference>
<keyword evidence="4" id="KW-0067">ATP-binding</keyword>
<dbReference type="GO" id="GO:0016787">
    <property type="term" value="F:hydrolase activity"/>
    <property type="evidence" value="ECO:0007669"/>
    <property type="project" value="UniProtKB-KW"/>
</dbReference>
<evidence type="ECO:0000313" key="5">
    <source>
        <dbReference type="Proteomes" id="UP000215914"/>
    </source>
</evidence>